<sequence length="80" mass="9189">MSSSNKGTVFENNRTQAVRLPAGQRFPKGVKNVIVRKRGNERILSPVDHSWDSFFLDDDGVSDDFMVDRPEQHQQDRESL</sequence>
<dbReference type="Proteomes" id="UP000242502">
    <property type="component" value="Unassembled WGS sequence"/>
</dbReference>
<reference evidence="1 2" key="1">
    <citation type="journal article" date="2016" name="Appl. Environ. Microbiol.">
        <title>Lack of Overt Genome Reduction in the Bryostatin-Producing Bryozoan Symbiont "Candidatus Endobugula sertula".</title>
        <authorList>
            <person name="Miller I.J."/>
            <person name="Vanee N."/>
            <person name="Fong S.S."/>
            <person name="Lim-Fong G.E."/>
            <person name="Kwan J.C."/>
        </authorList>
    </citation>
    <scope>NUCLEOTIDE SEQUENCE [LARGE SCALE GENOMIC DNA]</scope>
    <source>
        <strain evidence="1">AB1-4</strain>
    </source>
</reference>
<dbReference type="AlphaFoldDB" id="A0A1D2QPR9"/>
<dbReference type="Gene3D" id="2.10.260.10">
    <property type="match status" value="1"/>
</dbReference>
<protein>
    <submittedName>
        <fullName evidence="1">Antitoxin</fullName>
    </submittedName>
</protein>
<name>A0A1D2QPR9_9GAMM</name>
<proteinExistence type="predicted"/>
<dbReference type="STRING" id="62101.AB835_08225"/>
<evidence type="ECO:0000313" key="2">
    <source>
        <dbReference type="Proteomes" id="UP000242502"/>
    </source>
</evidence>
<dbReference type="InterPro" id="IPR037914">
    <property type="entry name" value="SpoVT-AbrB_sf"/>
</dbReference>
<dbReference type="EMBL" id="MDLC01000025">
    <property type="protein sequence ID" value="ODS23589.1"/>
    <property type="molecule type" value="Genomic_DNA"/>
</dbReference>
<gene>
    <name evidence="1" type="ORF">AB835_08225</name>
</gene>
<organism evidence="1 2">
    <name type="scientific">Candidatus Endobugula sertula</name>
    <name type="common">Bugula neritina bacterial symbiont</name>
    <dbReference type="NCBI Taxonomy" id="62101"/>
    <lineage>
        <taxon>Bacteria</taxon>
        <taxon>Pseudomonadati</taxon>
        <taxon>Pseudomonadota</taxon>
        <taxon>Gammaproteobacteria</taxon>
        <taxon>Cellvibrionales</taxon>
        <taxon>Cellvibrionaceae</taxon>
        <taxon>Candidatus Endobugula</taxon>
    </lineage>
</organism>
<dbReference type="SUPFAM" id="SSF89447">
    <property type="entry name" value="AbrB/MazE/MraZ-like"/>
    <property type="match status" value="1"/>
</dbReference>
<comment type="caution">
    <text evidence="1">The sequence shown here is derived from an EMBL/GenBank/DDBJ whole genome shotgun (WGS) entry which is preliminary data.</text>
</comment>
<dbReference type="InterPro" id="IPR047976">
    <property type="entry name" value="Anti_VapB2-like"/>
</dbReference>
<accession>A0A1D2QPR9</accession>
<dbReference type="PANTHER" id="PTHR37550">
    <property type="entry name" value="ANTITOXIN VAPB1"/>
    <property type="match status" value="1"/>
</dbReference>
<dbReference type="NCBIfam" id="NF040493">
    <property type="entry name" value="TA_anti_VapB"/>
    <property type="match status" value="1"/>
</dbReference>
<evidence type="ECO:0000313" key="1">
    <source>
        <dbReference type="EMBL" id="ODS23589.1"/>
    </source>
</evidence>
<dbReference type="InterPro" id="IPR051734">
    <property type="entry name" value="VapB_TA_antitoxins"/>
</dbReference>
<dbReference type="PANTHER" id="PTHR37550:SF3">
    <property type="entry name" value="ANTITOXIN VAPB1"/>
    <property type="match status" value="1"/>
</dbReference>